<dbReference type="InterPro" id="IPR011993">
    <property type="entry name" value="PH-like_dom_sf"/>
</dbReference>
<evidence type="ECO:0000256" key="6">
    <source>
        <dbReference type="ARBA" id="ARBA00022475"/>
    </source>
</evidence>
<evidence type="ECO:0000256" key="9">
    <source>
        <dbReference type="ARBA" id="ARBA00022859"/>
    </source>
</evidence>
<keyword evidence="9" id="KW-0391">Immunity</keyword>
<evidence type="ECO:0000256" key="2">
    <source>
        <dbReference type="ARBA" id="ARBA00004236"/>
    </source>
</evidence>
<evidence type="ECO:0000256" key="12">
    <source>
        <dbReference type="ARBA" id="ARBA00023242"/>
    </source>
</evidence>
<dbReference type="CDD" id="cd13380">
    <property type="entry name" value="PH_Skap1"/>
    <property type="match status" value="1"/>
</dbReference>
<keyword evidence="19" id="KW-1185">Reference proteome</keyword>
<feature type="compositionally biased region" description="Acidic residues" evidence="15">
    <location>
        <begin position="304"/>
        <end position="323"/>
    </location>
</feature>
<dbReference type="FunFam" id="2.30.30.40:FF:000097">
    <property type="entry name" value="Putative src kinase-associated phosphoprotein 2"/>
    <property type="match status" value="1"/>
</dbReference>
<dbReference type="PANTHER" id="PTHR15129:SF1">
    <property type="entry name" value="SRC KINASE-ASSOCIATED PHOSPHOPROTEIN 1"/>
    <property type="match status" value="1"/>
</dbReference>
<feature type="compositionally biased region" description="Basic and acidic residues" evidence="15">
    <location>
        <begin position="345"/>
        <end position="354"/>
    </location>
</feature>
<evidence type="ECO:0000256" key="14">
    <source>
        <dbReference type="PROSITE-ProRule" id="PRU00192"/>
    </source>
</evidence>
<evidence type="ECO:0000256" key="10">
    <source>
        <dbReference type="ARBA" id="ARBA00023130"/>
    </source>
</evidence>
<protein>
    <recommendedName>
        <fullName evidence="13">Src kinase-associated phosphoprotein 1</fullName>
    </recommendedName>
</protein>
<evidence type="ECO:0000259" key="17">
    <source>
        <dbReference type="PROSITE" id="PS50003"/>
    </source>
</evidence>
<reference evidence="18 19" key="1">
    <citation type="submission" date="2019-04" db="EMBL/GenBank/DDBJ databases">
        <authorList>
            <consortium name="Wellcome Sanger Institute Data Sharing"/>
        </authorList>
    </citation>
    <scope>NUCLEOTIDE SEQUENCE [LARGE SCALE GENOMIC DNA]</scope>
</reference>
<feature type="domain" description="PH" evidence="17">
    <location>
        <begin position="192"/>
        <end position="295"/>
    </location>
</feature>
<dbReference type="GO" id="GO:0005886">
    <property type="term" value="C:plasma membrane"/>
    <property type="evidence" value="ECO:0007669"/>
    <property type="project" value="UniProtKB-SubCell"/>
</dbReference>
<accession>A0A8C9QU37</accession>
<proteinExistence type="inferred from homology"/>
<dbReference type="Gene3D" id="2.30.29.30">
    <property type="entry name" value="Pleckstrin-homology domain (PH domain)/Phosphotyrosine-binding domain (PTB)"/>
    <property type="match status" value="1"/>
</dbReference>
<dbReference type="GO" id="GO:0005737">
    <property type="term" value="C:cytoplasm"/>
    <property type="evidence" value="ECO:0007669"/>
    <property type="project" value="UniProtKB-SubCell"/>
</dbReference>
<gene>
    <name evidence="18" type="primary">SKAP1</name>
    <name evidence="18" type="synonym">skap1</name>
</gene>
<dbReference type="OrthoDB" id="243840at2759"/>
<dbReference type="Pfam" id="PF00018">
    <property type="entry name" value="SH3_1"/>
    <property type="match status" value="1"/>
</dbReference>
<dbReference type="Ensembl" id="ENSSFOT00015002851.2">
    <property type="protein sequence ID" value="ENSSFOP00015002806.1"/>
    <property type="gene ID" value="ENSSFOG00015001828.2"/>
</dbReference>
<dbReference type="Gene3D" id="2.30.30.40">
    <property type="entry name" value="SH3 Domains"/>
    <property type="match status" value="1"/>
</dbReference>
<dbReference type="SMART" id="SM00326">
    <property type="entry name" value="SH3"/>
    <property type="match status" value="1"/>
</dbReference>
<dbReference type="SUPFAM" id="SSF50729">
    <property type="entry name" value="PH domain-like"/>
    <property type="match status" value="1"/>
</dbReference>
<dbReference type="GO" id="GO:0005634">
    <property type="term" value="C:nucleus"/>
    <property type="evidence" value="ECO:0007669"/>
    <property type="project" value="UniProtKB-SubCell"/>
</dbReference>
<evidence type="ECO:0000256" key="4">
    <source>
        <dbReference type="ARBA" id="ARBA00005864"/>
    </source>
</evidence>
<evidence type="ECO:0000256" key="1">
    <source>
        <dbReference type="ARBA" id="ARBA00004123"/>
    </source>
</evidence>
<comment type="subcellular location">
    <subcellularLocation>
        <location evidence="2">Cell membrane</location>
    </subcellularLocation>
    <subcellularLocation>
        <location evidence="3">Cytoplasm</location>
    </subcellularLocation>
    <subcellularLocation>
        <location evidence="1">Nucleus</location>
    </subcellularLocation>
</comment>
<keyword evidence="6" id="KW-1003">Cell membrane</keyword>
<dbReference type="Pfam" id="PF00169">
    <property type="entry name" value="PH"/>
    <property type="match status" value="1"/>
</dbReference>
<keyword evidence="11" id="KW-0472">Membrane</keyword>
<sequence length="453" mass="51799">MRLTFGFAFAEQVLVRAPPTSRLRFFDSCWSSRSVRPRVPGVVRTRREEHGAAARSAFIGAPAGLALTYLGAHSPAWDLSAMGSVSEDLRRLLNDCELFVVEILRDENLSQHARETREILMNNFHVVHSRNPQEFPYRSDSRQEDSSDDNQSYSIGRSVPSDDASVASDYQEEVSQEYFEEIPIVAAQDLSNILKQGFLEKKRRDHSFFGAEWQKRWCVLNNTIFYYFGSEKDKQQKGSFHINGYSVELVSNLRKDSRKNACFELSAPGRRSYQFTASSPREAREWVDQIKFVLKDLNSSFIPFDDDEEDEEDEGEETYDDIDTGNVQSNTRPAPAPSLPPAGSQEERKSSREEDRDDDDDDIYEVLPEDDFANGSDEAAEKGQRSEWAVDYASYYQGLWDCEPDEPDELAFQRGDLIHIISKEYNIHGWWVGKLNGNIGIVPKDFLQPAYIL</sequence>
<dbReference type="SMART" id="SM00233">
    <property type="entry name" value="PH"/>
    <property type="match status" value="1"/>
</dbReference>
<feature type="region of interest" description="Disordered" evidence="15">
    <location>
        <begin position="132"/>
        <end position="166"/>
    </location>
</feature>
<dbReference type="SUPFAM" id="SSF50044">
    <property type="entry name" value="SH3-domain"/>
    <property type="match status" value="1"/>
</dbReference>
<feature type="domain" description="SH3" evidence="16">
    <location>
        <begin position="391"/>
        <end position="452"/>
    </location>
</feature>
<keyword evidence="7" id="KW-0963">Cytoplasm</keyword>
<dbReference type="InterPro" id="IPR001849">
    <property type="entry name" value="PH_domain"/>
</dbReference>
<dbReference type="PRINTS" id="PR00452">
    <property type="entry name" value="SH3DOMAIN"/>
</dbReference>
<dbReference type="InterPro" id="IPR001452">
    <property type="entry name" value="SH3_domain"/>
</dbReference>
<evidence type="ECO:0000256" key="7">
    <source>
        <dbReference type="ARBA" id="ARBA00022490"/>
    </source>
</evidence>
<reference evidence="18" key="2">
    <citation type="submission" date="2025-08" db="UniProtKB">
        <authorList>
            <consortium name="Ensembl"/>
        </authorList>
    </citation>
    <scope>IDENTIFICATION</scope>
</reference>
<dbReference type="Gene3D" id="6.10.250.220">
    <property type="match status" value="1"/>
</dbReference>
<evidence type="ECO:0000256" key="15">
    <source>
        <dbReference type="SAM" id="MobiDB-lite"/>
    </source>
</evidence>
<keyword evidence="10" id="KW-1064">Adaptive immunity</keyword>
<keyword evidence="5 14" id="KW-0728">SH3 domain</keyword>
<keyword evidence="8" id="KW-0597">Phosphoprotein</keyword>
<evidence type="ECO:0000256" key="8">
    <source>
        <dbReference type="ARBA" id="ARBA00022553"/>
    </source>
</evidence>
<evidence type="ECO:0000259" key="16">
    <source>
        <dbReference type="PROSITE" id="PS50002"/>
    </source>
</evidence>
<dbReference type="AlphaFoldDB" id="A0A8C9QU37"/>
<keyword evidence="12" id="KW-0539">Nucleus</keyword>
<dbReference type="PROSITE" id="PS50003">
    <property type="entry name" value="PH_DOMAIN"/>
    <property type="match status" value="1"/>
</dbReference>
<reference evidence="18" key="3">
    <citation type="submission" date="2025-09" db="UniProtKB">
        <authorList>
            <consortium name="Ensembl"/>
        </authorList>
    </citation>
    <scope>IDENTIFICATION</scope>
</reference>
<dbReference type="GeneTree" id="ENSGT00390000017856"/>
<dbReference type="InterPro" id="IPR037781">
    <property type="entry name" value="SKAP_fam"/>
</dbReference>
<comment type="similarity">
    <text evidence="4">Belongs to the SKAP family.</text>
</comment>
<evidence type="ECO:0000313" key="18">
    <source>
        <dbReference type="Ensembl" id="ENSSFOP00015002806.1"/>
    </source>
</evidence>
<organism evidence="18 19">
    <name type="scientific">Scleropages formosus</name>
    <name type="common">Asian bonytongue</name>
    <name type="synonym">Osteoglossum formosum</name>
    <dbReference type="NCBI Taxonomy" id="113540"/>
    <lineage>
        <taxon>Eukaryota</taxon>
        <taxon>Metazoa</taxon>
        <taxon>Chordata</taxon>
        <taxon>Craniata</taxon>
        <taxon>Vertebrata</taxon>
        <taxon>Euteleostomi</taxon>
        <taxon>Actinopterygii</taxon>
        <taxon>Neopterygii</taxon>
        <taxon>Teleostei</taxon>
        <taxon>Osteoglossocephala</taxon>
        <taxon>Osteoglossomorpha</taxon>
        <taxon>Osteoglossiformes</taxon>
        <taxon>Osteoglossidae</taxon>
        <taxon>Scleropages</taxon>
    </lineage>
</organism>
<dbReference type="Proteomes" id="UP000694397">
    <property type="component" value="Chromosome 21"/>
</dbReference>
<evidence type="ECO:0000256" key="5">
    <source>
        <dbReference type="ARBA" id="ARBA00022443"/>
    </source>
</evidence>
<dbReference type="GO" id="GO:0002250">
    <property type="term" value="P:adaptive immune response"/>
    <property type="evidence" value="ECO:0007669"/>
    <property type="project" value="UniProtKB-KW"/>
</dbReference>
<evidence type="ECO:0000256" key="13">
    <source>
        <dbReference type="ARBA" id="ARBA00039670"/>
    </source>
</evidence>
<dbReference type="InterPro" id="IPR036028">
    <property type="entry name" value="SH3-like_dom_sf"/>
</dbReference>
<feature type="region of interest" description="Disordered" evidence="15">
    <location>
        <begin position="302"/>
        <end position="363"/>
    </location>
</feature>
<dbReference type="PANTHER" id="PTHR15129">
    <property type="entry name" value="SRC-ASSOCIATED ADAPTOR PROTEIN"/>
    <property type="match status" value="1"/>
</dbReference>
<name>A0A8C9QU37_SCLFO</name>
<evidence type="ECO:0000313" key="19">
    <source>
        <dbReference type="Proteomes" id="UP000694397"/>
    </source>
</evidence>
<evidence type="ECO:0000256" key="3">
    <source>
        <dbReference type="ARBA" id="ARBA00004496"/>
    </source>
</evidence>
<evidence type="ECO:0000256" key="11">
    <source>
        <dbReference type="ARBA" id="ARBA00023136"/>
    </source>
</evidence>
<dbReference type="PROSITE" id="PS50002">
    <property type="entry name" value="SH3"/>
    <property type="match status" value="1"/>
</dbReference>